<dbReference type="STRING" id="1156395.DBT_2217"/>
<evidence type="ECO:0000256" key="5">
    <source>
        <dbReference type="ARBA" id="ARBA00037900"/>
    </source>
</evidence>
<comment type="similarity">
    <text evidence="1">Belongs to the isochorismatase family.</text>
</comment>
<dbReference type="Proteomes" id="UP000093080">
    <property type="component" value="Unassembled WGS sequence"/>
</dbReference>
<evidence type="ECO:0000256" key="2">
    <source>
        <dbReference type="ARBA" id="ARBA00022642"/>
    </source>
</evidence>
<evidence type="ECO:0000256" key="6">
    <source>
        <dbReference type="ARBA" id="ARBA00039017"/>
    </source>
</evidence>
<proteinExistence type="inferred from homology"/>
<comment type="caution">
    <text evidence="9">The sequence shown here is derived from an EMBL/GenBank/DDBJ whole genome shotgun (WGS) entry which is preliminary data.</text>
</comment>
<feature type="domain" description="Isochorismatase-like" evidence="8">
    <location>
        <begin position="11"/>
        <end position="187"/>
    </location>
</feature>
<keyword evidence="10" id="KW-1185">Reference proteome</keyword>
<dbReference type="EC" id="3.5.1.19" evidence="6"/>
<dbReference type="InterPro" id="IPR052347">
    <property type="entry name" value="Isochorismatase_Nicotinamidase"/>
</dbReference>
<reference evidence="9 10" key="1">
    <citation type="submission" date="2016-06" db="EMBL/GenBank/DDBJ databases">
        <title>Respiratory ammonification of nitrate coupled to the oxidation of elemental sulfur in deep-sea autotrophic thermophilic bacteria.</title>
        <authorList>
            <person name="Slobodkina G.B."/>
            <person name="Mardanov A.V."/>
            <person name="Ravin N.V."/>
            <person name="Frolova A.A."/>
            <person name="Viryasiv M.B."/>
            <person name="Chernyh N.A."/>
            <person name="Bonch-Osmolovskaya E.A."/>
            <person name="Slobodkin A.I."/>
        </authorList>
    </citation>
    <scope>NUCLEOTIDE SEQUENCE [LARGE SCALE GENOMIC DNA]</scope>
    <source>
        <strain evidence="9 10">S69</strain>
    </source>
</reference>
<dbReference type="RefSeq" id="WP_067620262.1">
    <property type="nucleotide sequence ID" value="NZ_MAGO01000013.1"/>
</dbReference>
<accession>A0A1B9F3D6</accession>
<dbReference type="InterPro" id="IPR036380">
    <property type="entry name" value="Isochorismatase-like_sf"/>
</dbReference>
<name>A0A1B9F3D6_9BACT</name>
<dbReference type="EMBL" id="MAGO01000013">
    <property type="protein sequence ID" value="OCC14344.1"/>
    <property type="molecule type" value="Genomic_DNA"/>
</dbReference>
<dbReference type="AlphaFoldDB" id="A0A1B9F3D6"/>
<evidence type="ECO:0000256" key="7">
    <source>
        <dbReference type="ARBA" id="ARBA00043224"/>
    </source>
</evidence>
<organism evidence="9 10">
    <name type="scientific">Dissulfuribacter thermophilus</name>
    <dbReference type="NCBI Taxonomy" id="1156395"/>
    <lineage>
        <taxon>Bacteria</taxon>
        <taxon>Pseudomonadati</taxon>
        <taxon>Thermodesulfobacteriota</taxon>
        <taxon>Dissulfuribacteria</taxon>
        <taxon>Dissulfuribacterales</taxon>
        <taxon>Dissulfuribacteraceae</taxon>
        <taxon>Dissulfuribacter</taxon>
    </lineage>
</organism>
<evidence type="ECO:0000256" key="4">
    <source>
        <dbReference type="ARBA" id="ARBA00022801"/>
    </source>
</evidence>
<dbReference type="GO" id="GO:0008936">
    <property type="term" value="F:nicotinamidase activity"/>
    <property type="evidence" value="ECO:0007669"/>
    <property type="project" value="UniProtKB-EC"/>
</dbReference>
<evidence type="ECO:0000313" key="10">
    <source>
        <dbReference type="Proteomes" id="UP000093080"/>
    </source>
</evidence>
<dbReference type="InterPro" id="IPR000868">
    <property type="entry name" value="Isochorismatase-like_dom"/>
</dbReference>
<dbReference type="PANTHER" id="PTHR11080">
    <property type="entry name" value="PYRAZINAMIDASE/NICOTINAMIDASE"/>
    <property type="match status" value="1"/>
</dbReference>
<protein>
    <recommendedName>
        <fullName evidence="6">nicotinamidase</fullName>
        <ecNumber evidence="6">3.5.1.19</ecNumber>
    </recommendedName>
    <alternativeName>
        <fullName evidence="7">Nicotinamide deamidase</fullName>
    </alternativeName>
</protein>
<keyword evidence="4" id="KW-0378">Hydrolase</keyword>
<comment type="pathway">
    <text evidence="5">Cofactor biosynthesis; nicotinate biosynthesis; nicotinate from nicotinamide: step 1/1.</text>
</comment>
<dbReference type="CDD" id="cd01011">
    <property type="entry name" value="nicotinamidase"/>
    <property type="match status" value="1"/>
</dbReference>
<dbReference type="SUPFAM" id="SSF52499">
    <property type="entry name" value="Isochorismatase-like hydrolases"/>
    <property type="match status" value="1"/>
</dbReference>
<sequence>MSHLAIKDHDALLIVDVQNDFLDSGALPVPEGNKVIPELNQWIERVSAKDLPIFATRDWHPPNHTSFKDYGGIWPPHCIQESHGAEFPNTLALPKSAIIISKGTDPNKDAYSGFEGTDLGPLLTKMSINRLYIGGLATDYCVKATVIDALKLGFEVVVIRSAIRGVDVNPGDSKKAIEEMEKNGAEFI</sequence>
<keyword evidence="2" id="KW-0662">Pyridine nucleotide biosynthesis</keyword>
<dbReference type="GO" id="GO:0046872">
    <property type="term" value="F:metal ion binding"/>
    <property type="evidence" value="ECO:0007669"/>
    <property type="project" value="UniProtKB-KW"/>
</dbReference>
<keyword evidence="3" id="KW-0479">Metal-binding</keyword>
<evidence type="ECO:0000313" key="9">
    <source>
        <dbReference type="EMBL" id="OCC14344.1"/>
    </source>
</evidence>
<gene>
    <name evidence="9" type="ORF">DBT_2217</name>
</gene>
<dbReference type="Gene3D" id="3.40.50.850">
    <property type="entry name" value="Isochorismatase-like"/>
    <property type="match status" value="1"/>
</dbReference>
<evidence type="ECO:0000256" key="1">
    <source>
        <dbReference type="ARBA" id="ARBA00006336"/>
    </source>
</evidence>
<dbReference type="GO" id="GO:0019363">
    <property type="term" value="P:pyridine nucleotide biosynthetic process"/>
    <property type="evidence" value="ECO:0007669"/>
    <property type="project" value="UniProtKB-KW"/>
</dbReference>
<evidence type="ECO:0000259" key="8">
    <source>
        <dbReference type="Pfam" id="PF00857"/>
    </source>
</evidence>
<dbReference type="Pfam" id="PF00857">
    <property type="entry name" value="Isochorismatase"/>
    <property type="match status" value="1"/>
</dbReference>
<evidence type="ECO:0000256" key="3">
    <source>
        <dbReference type="ARBA" id="ARBA00022723"/>
    </source>
</evidence>
<dbReference type="PANTHER" id="PTHR11080:SF2">
    <property type="entry name" value="LD05707P"/>
    <property type="match status" value="1"/>
</dbReference>
<dbReference type="PATRIC" id="fig|1156395.6.peg.2243"/>
<dbReference type="OrthoDB" id="9791276at2"/>